<name>A0ABP8NGK4_9BACT</name>
<dbReference type="RefSeq" id="WP_345081360.1">
    <property type="nucleotide sequence ID" value="NZ_BAABFA010000010.1"/>
</dbReference>
<organism evidence="1 2">
    <name type="scientific">Nemorincola caseinilytica</name>
    <dbReference type="NCBI Taxonomy" id="2054315"/>
    <lineage>
        <taxon>Bacteria</taxon>
        <taxon>Pseudomonadati</taxon>
        <taxon>Bacteroidota</taxon>
        <taxon>Chitinophagia</taxon>
        <taxon>Chitinophagales</taxon>
        <taxon>Chitinophagaceae</taxon>
        <taxon>Nemorincola</taxon>
    </lineage>
</organism>
<comment type="caution">
    <text evidence="1">The sequence shown here is derived from an EMBL/GenBank/DDBJ whole genome shotgun (WGS) entry which is preliminary data.</text>
</comment>
<proteinExistence type="predicted"/>
<keyword evidence="2" id="KW-1185">Reference proteome</keyword>
<reference evidence="2" key="1">
    <citation type="journal article" date="2019" name="Int. J. Syst. Evol. Microbiol.">
        <title>The Global Catalogue of Microorganisms (GCM) 10K type strain sequencing project: providing services to taxonomists for standard genome sequencing and annotation.</title>
        <authorList>
            <consortium name="The Broad Institute Genomics Platform"/>
            <consortium name="The Broad Institute Genome Sequencing Center for Infectious Disease"/>
            <person name="Wu L."/>
            <person name="Ma J."/>
        </authorList>
    </citation>
    <scope>NUCLEOTIDE SEQUENCE [LARGE SCALE GENOMIC DNA]</scope>
    <source>
        <strain evidence="2">JCM 32105</strain>
    </source>
</reference>
<dbReference type="SUPFAM" id="SSF48371">
    <property type="entry name" value="ARM repeat"/>
    <property type="match status" value="1"/>
</dbReference>
<dbReference type="Gene3D" id="1.25.10.90">
    <property type="match status" value="1"/>
</dbReference>
<dbReference type="PANTHER" id="PTHR41291">
    <property type="entry name" value="DNA ALKYLATION REPAIR PROTEIN"/>
    <property type="match status" value="1"/>
</dbReference>
<sequence>MTAESILEQLSTMGEASYKNVMLKHGVKEPFYGVKIEEMKKIAKQVKNGHDIALKLYDSGIYDAMYLAGLMAEPQKMTRPQLQKWAQKANAPILREYTAPWVAAESPYGLEKALEWIASGNEHLSTTGWATLSSVVTITQDKDLDMQLLKDLLKKVAATIHASGNREKLAMNGFVMAVGIHVKELNELAKQTAREIGKVKADMGDTACKIPVALEYIEKAEGKNAIGKKKRSARCL</sequence>
<dbReference type="Pfam" id="PF08713">
    <property type="entry name" value="DNA_alkylation"/>
    <property type="match status" value="1"/>
</dbReference>
<accession>A0ABP8NGK4</accession>
<dbReference type="InterPro" id="IPR014825">
    <property type="entry name" value="DNA_alkylation"/>
</dbReference>
<evidence type="ECO:0000313" key="2">
    <source>
        <dbReference type="Proteomes" id="UP001500067"/>
    </source>
</evidence>
<dbReference type="PANTHER" id="PTHR41291:SF1">
    <property type="entry name" value="DNA ALKYLATION REPAIR PROTEIN"/>
    <property type="match status" value="1"/>
</dbReference>
<dbReference type="CDD" id="cd06561">
    <property type="entry name" value="AlkD_like"/>
    <property type="match status" value="1"/>
</dbReference>
<dbReference type="Proteomes" id="UP001500067">
    <property type="component" value="Unassembled WGS sequence"/>
</dbReference>
<dbReference type="InterPro" id="IPR016024">
    <property type="entry name" value="ARM-type_fold"/>
</dbReference>
<protein>
    <submittedName>
        <fullName evidence="1">DNA alkylation repair protein</fullName>
    </submittedName>
</protein>
<evidence type="ECO:0000313" key="1">
    <source>
        <dbReference type="EMBL" id="GAA4464963.1"/>
    </source>
</evidence>
<dbReference type="EMBL" id="BAABFA010000010">
    <property type="protein sequence ID" value="GAA4464963.1"/>
    <property type="molecule type" value="Genomic_DNA"/>
</dbReference>
<gene>
    <name evidence="1" type="ORF">GCM10023093_16360</name>
</gene>